<dbReference type="Pfam" id="PF06961">
    <property type="entry name" value="DUF1294"/>
    <property type="match status" value="1"/>
</dbReference>
<dbReference type="PATRIC" id="fig|1769779.3.peg.1812"/>
<keyword evidence="1" id="KW-0597">Phosphoprotein</keyword>
<evidence type="ECO:0000256" key="3">
    <source>
        <dbReference type="SAM" id="MobiDB-lite"/>
    </source>
</evidence>
<feature type="transmembrane region" description="Helical" evidence="4">
    <location>
        <begin position="106"/>
        <end position="124"/>
    </location>
</feature>
<dbReference type="InterPro" id="IPR052069">
    <property type="entry name" value="Ca-reg_mRNA-binding_domain"/>
</dbReference>
<keyword evidence="7" id="KW-1185">Reference proteome</keyword>
<keyword evidence="4" id="KW-1133">Transmembrane helix</keyword>
<dbReference type="Pfam" id="PF00313">
    <property type="entry name" value="CSD"/>
    <property type="match status" value="1"/>
</dbReference>
<dbReference type="OrthoDB" id="72963at2"/>
<keyword evidence="4" id="KW-0812">Transmembrane</keyword>
<dbReference type="RefSeq" id="WP_069948791.1">
    <property type="nucleotide sequence ID" value="NZ_CP014143.1"/>
</dbReference>
<keyword evidence="4" id="KW-0472">Membrane</keyword>
<dbReference type="SUPFAM" id="SSF50249">
    <property type="entry name" value="Nucleic acid-binding proteins"/>
    <property type="match status" value="1"/>
</dbReference>
<dbReference type="PANTHER" id="PTHR12962">
    <property type="entry name" value="CALCIUM-REGULATED HEAT STABLE PROTEIN CRHSP-24-RELATED"/>
    <property type="match status" value="1"/>
</dbReference>
<dbReference type="GO" id="GO:0043488">
    <property type="term" value="P:regulation of mRNA stability"/>
    <property type="evidence" value="ECO:0007669"/>
    <property type="project" value="TreeGrafter"/>
</dbReference>
<sequence>MEYKGNIASWDDDRGYGFIQPDGSGSRVFLHVSAFDRRFCRPEQGMAVRFSLGRDDRGRPRAKSARPANGKRSLNRPGRQRRRALLLVGVFFAGLIGLSVGGWLPWSMTGLYLTLSLLTLLLYIKDKRAAVRGRWRTPEQTLHLLSLLGGWPGAALGQSYLRHKSSKGSFRVVYWLTVCLNLVLLGYGLTAEGQYWLHQVDSLLMTIPDSIAGKL</sequence>
<feature type="region of interest" description="Disordered" evidence="3">
    <location>
        <begin position="54"/>
        <end position="75"/>
    </location>
</feature>
<dbReference type="GO" id="GO:0003730">
    <property type="term" value="F:mRNA 3'-UTR binding"/>
    <property type="evidence" value="ECO:0007669"/>
    <property type="project" value="TreeGrafter"/>
</dbReference>
<dbReference type="KEGG" id="micc:AUP74_01811"/>
<dbReference type="Proteomes" id="UP000095672">
    <property type="component" value="Chromosome"/>
</dbReference>
<dbReference type="Gene3D" id="2.40.50.140">
    <property type="entry name" value="Nucleic acid-binding proteins"/>
    <property type="match status" value="1"/>
</dbReference>
<evidence type="ECO:0000313" key="6">
    <source>
        <dbReference type="EMBL" id="AOS97242.1"/>
    </source>
</evidence>
<dbReference type="GO" id="GO:0005829">
    <property type="term" value="C:cytosol"/>
    <property type="evidence" value="ECO:0007669"/>
    <property type="project" value="UniProtKB-ARBA"/>
</dbReference>
<keyword evidence="6" id="KW-0238">DNA-binding</keyword>
<proteinExistence type="predicted"/>
<accession>A0A1C9W7W4</accession>
<feature type="transmembrane region" description="Helical" evidence="4">
    <location>
        <begin position="84"/>
        <end position="100"/>
    </location>
</feature>
<feature type="transmembrane region" description="Helical" evidence="4">
    <location>
        <begin position="172"/>
        <end position="190"/>
    </location>
</feature>
<name>A0A1C9W7W4_9GAMM</name>
<evidence type="ECO:0000259" key="5">
    <source>
        <dbReference type="PROSITE" id="PS51857"/>
    </source>
</evidence>
<comment type="subcellular location">
    <subcellularLocation>
        <location evidence="2">Cytoplasm</location>
    </subcellularLocation>
</comment>
<dbReference type="InterPro" id="IPR011129">
    <property type="entry name" value="CSD"/>
</dbReference>
<dbReference type="InterPro" id="IPR012340">
    <property type="entry name" value="NA-bd_OB-fold"/>
</dbReference>
<organism evidence="6 7">
    <name type="scientific">Microbulbifer aggregans</name>
    <dbReference type="NCBI Taxonomy" id="1769779"/>
    <lineage>
        <taxon>Bacteria</taxon>
        <taxon>Pseudomonadati</taxon>
        <taxon>Pseudomonadota</taxon>
        <taxon>Gammaproteobacteria</taxon>
        <taxon>Cellvibrionales</taxon>
        <taxon>Microbulbiferaceae</taxon>
        <taxon>Microbulbifer</taxon>
    </lineage>
</organism>
<dbReference type="EMBL" id="CP014143">
    <property type="protein sequence ID" value="AOS97242.1"/>
    <property type="molecule type" value="Genomic_DNA"/>
</dbReference>
<dbReference type="PROSITE" id="PS51857">
    <property type="entry name" value="CSD_2"/>
    <property type="match status" value="1"/>
</dbReference>
<dbReference type="PANTHER" id="PTHR12962:SF1">
    <property type="entry name" value="COLD SHOCK DOMAIN-CONTAINING PROTEIN CG9705"/>
    <property type="match status" value="1"/>
</dbReference>
<dbReference type="InterPro" id="IPR002059">
    <property type="entry name" value="CSP_DNA-bd"/>
</dbReference>
<protein>
    <submittedName>
        <fullName evidence="6">'Cold-shock' DNA-binding domain protein</fullName>
    </submittedName>
</protein>
<dbReference type="InterPro" id="IPR010718">
    <property type="entry name" value="DUF1294"/>
</dbReference>
<dbReference type="PROSITE" id="PS00352">
    <property type="entry name" value="CSD_1"/>
    <property type="match status" value="1"/>
</dbReference>
<dbReference type="STRING" id="1769779.AUP74_01811"/>
<evidence type="ECO:0000256" key="4">
    <source>
        <dbReference type="SAM" id="Phobius"/>
    </source>
</evidence>
<feature type="domain" description="CSD" evidence="5">
    <location>
        <begin position="2"/>
        <end position="67"/>
    </location>
</feature>
<dbReference type="GO" id="GO:0003677">
    <property type="term" value="F:DNA binding"/>
    <property type="evidence" value="ECO:0007669"/>
    <property type="project" value="UniProtKB-KW"/>
</dbReference>
<evidence type="ECO:0000256" key="1">
    <source>
        <dbReference type="ARBA" id="ARBA00022553"/>
    </source>
</evidence>
<evidence type="ECO:0000313" key="7">
    <source>
        <dbReference type="Proteomes" id="UP000095672"/>
    </source>
</evidence>
<dbReference type="AlphaFoldDB" id="A0A1C9W7W4"/>
<gene>
    <name evidence="6" type="ORF">AUP74_01811</name>
</gene>
<evidence type="ECO:0000256" key="2">
    <source>
        <dbReference type="RuleBase" id="RU000408"/>
    </source>
</evidence>
<reference evidence="7" key="1">
    <citation type="submission" date="2016-01" db="EMBL/GenBank/DDBJ databases">
        <title>Complete genome sequence of Microbulbifer sp. CCB-MM1, a halophile isolated from Matang Mangrove Forest, Perak.</title>
        <authorList>
            <person name="Moh T.H."/>
            <person name="Dinesh B."/>
            <person name="Lau N.-S."/>
            <person name="Go F."/>
            <person name="Alexander Chong S.-C."/>
        </authorList>
    </citation>
    <scope>NUCLEOTIDE SEQUENCE [LARGE SCALE GENOMIC DNA]</scope>
    <source>
        <strain evidence="7">CCB-MM1</strain>
    </source>
</reference>
<dbReference type="InterPro" id="IPR019844">
    <property type="entry name" value="CSD_CS"/>
</dbReference>
<dbReference type="SMART" id="SM00357">
    <property type="entry name" value="CSP"/>
    <property type="match status" value="1"/>
</dbReference>